<dbReference type="InParanoid" id="A0A0C3JJY0"/>
<organism evidence="2 3">
    <name type="scientific">Pisolithus tinctorius Marx 270</name>
    <dbReference type="NCBI Taxonomy" id="870435"/>
    <lineage>
        <taxon>Eukaryota</taxon>
        <taxon>Fungi</taxon>
        <taxon>Dikarya</taxon>
        <taxon>Basidiomycota</taxon>
        <taxon>Agaricomycotina</taxon>
        <taxon>Agaricomycetes</taxon>
        <taxon>Agaricomycetidae</taxon>
        <taxon>Boletales</taxon>
        <taxon>Sclerodermatineae</taxon>
        <taxon>Pisolithaceae</taxon>
        <taxon>Pisolithus</taxon>
    </lineage>
</organism>
<reference evidence="2 3" key="1">
    <citation type="submission" date="2014-04" db="EMBL/GenBank/DDBJ databases">
        <authorList>
            <consortium name="DOE Joint Genome Institute"/>
            <person name="Kuo A."/>
            <person name="Kohler A."/>
            <person name="Costa M.D."/>
            <person name="Nagy L.G."/>
            <person name="Floudas D."/>
            <person name="Copeland A."/>
            <person name="Barry K.W."/>
            <person name="Cichocki N."/>
            <person name="Veneault-Fourrey C."/>
            <person name="LaButti K."/>
            <person name="Lindquist E.A."/>
            <person name="Lipzen A."/>
            <person name="Lundell T."/>
            <person name="Morin E."/>
            <person name="Murat C."/>
            <person name="Sun H."/>
            <person name="Tunlid A."/>
            <person name="Henrissat B."/>
            <person name="Grigoriev I.V."/>
            <person name="Hibbett D.S."/>
            <person name="Martin F."/>
            <person name="Nordberg H.P."/>
            <person name="Cantor M.N."/>
            <person name="Hua S.X."/>
        </authorList>
    </citation>
    <scope>NUCLEOTIDE SEQUENCE [LARGE SCALE GENOMIC DNA]</scope>
    <source>
        <strain evidence="2 3">Marx 270</strain>
    </source>
</reference>
<feature type="region of interest" description="Disordered" evidence="1">
    <location>
        <begin position="40"/>
        <end position="112"/>
    </location>
</feature>
<protein>
    <submittedName>
        <fullName evidence="2">Uncharacterized protein</fullName>
    </submittedName>
</protein>
<sequence>MVPLKDGTKLDRCTALEQLHGGMITMQDIVDKDDRSVSLLAVPSNTPSDNEDHRKQSVPPSTTLDVHLHHGPKSVSNDEDDREQSVPPNIPSDAHLSHALQSMSSNKDDHEQ</sequence>
<reference evidence="3" key="2">
    <citation type="submission" date="2015-01" db="EMBL/GenBank/DDBJ databases">
        <title>Evolutionary Origins and Diversification of the Mycorrhizal Mutualists.</title>
        <authorList>
            <consortium name="DOE Joint Genome Institute"/>
            <consortium name="Mycorrhizal Genomics Consortium"/>
            <person name="Kohler A."/>
            <person name="Kuo A."/>
            <person name="Nagy L.G."/>
            <person name="Floudas D."/>
            <person name="Copeland A."/>
            <person name="Barry K.W."/>
            <person name="Cichocki N."/>
            <person name="Veneault-Fourrey C."/>
            <person name="LaButti K."/>
            <person name="Lindquist E.A."/>
            <person name="Lipzen A."/>
            <person name="Lundell T."/>
            <person name="Morin E."/>
            <person name="Murat C."/>
            <person name="Riley R."/>
            <person name="Ohm R."/>
            <person name="Sun H."/>
            <person name="Tunlid A."/>
            <person name="Henrissat B."/>
            <person name="Grigoriev I.V."/>
            <person name="Hibbett D.S."/>
            <person name="Martin F."/>
        </authorList>
    </citation>
    <scope>NUCLEOTIDE SEQUENCE [LARGE SCALE GENOMIC DNA]</scope>
    <source>
        <strain evidence="3">Marx 270</strain>
    </source>
</reference>
<dbReference type="Proteomes" id="UP000054217">
    <property type="component" value="Unassembled WGS sequence"/>
</dbReference>
<evidence type="ECO:0000313" key="2">
    <source>
        <dbReference type="EMBL" id="KIN97871.1"/>
    </source>
</evidence>
<dbReference type="EMBL" id="KN832023">
    <property type="protein sequence ID" value="KIN97871.1"/>
    <property type="molecule type" value="Genomic_DNA"/>
</dbReference>
<evidence type="ECO:0000313" key="3">
    <source>
        <dbReference type="Proteomes" id="UP000054217"/>
    </source>
</evidence>
<feature type="non-terminal residue" evidence="2">
    <location>
        <position position="112"/>
    </location>
</feature>
<proteinExistence type="predicted"/>
<evidence type="ECO:0000256" key="1">
    <source>
        <dbReference type="SAM" id="MobiDB-lite"/>
    </source>
</evidence>
<dbReference type="HOGENOM" id="CLU_2151795_0_0_1"/>
<dbReference type="AlphaFoldDB" id="A0A0C3JJY0"/>
<name>A0A0C3JJY0_PISTI</name>
<keyword evidence="3" id="KW-1185">Reference proteome</keyword>
<accession>A0A0C3JJY0</accession>
<gene>
    <name evidence="2" type="ORF">M404DRAFT_31960</name>
</gene>